<evidence type="ECO:0000313" key="2">
    <source>
        <dbReference type="EMBL" id="GGJ12567.1"/>
    </source>
</evidence>
<gene>
    <name evidence="2" type="ORF">GCM10010121_023730</name>
</gene>
<dbReference type="EMBL" id="BMQA01000006">
    <property type="protein sequence ID" value="GGJ12567.1"/>
    <property type="molecule type" value="Genomic_DNA"/>
</dbReference>
<organism evidence="2 3">
    <name type="scientific">Streptomyces brasiliensis</name>
    <dbReference type="NCBI Taxonomy" id="1954"/>
    <lineage>
        <taxon>Bacteria</taxon>
        <taxon>Bacillati</taxon>
        <taxon>Actinomycetota</taxon>
        <taxon>Actinomycetes</taxon>
        <taxon>Kitasatosporales</taxon>
        <taxon>Streptomycetaceae</taxon>
        <taxon>Streptomyces</taxon>
    </lineage>
</organism>
<dbReference type="InterPro" id="IPR036188">
    <property type="entry name" value="FAD/NAD-bd_sf"/>
</dbReference>
<dbReference type="Gene3D" id="3.50.50.60">
    <property type="entry name" value="FAD/NAD(P)-binding domain"/>
    <property type="match status" value="1"/>
</dbReference>
<evidence type="ECO:0000313" key="3">
    <source>
        <dbReference type="Proteomes" id="UP000657574"/>
    </source>
</evidence>
<comment type="caution">
    <text evidence="2">The sequence shown here is derived from an EMBL/GenBank/DDBJ whole genome shotgun (WGS) entry which is preliminary data.</text>
</comment>
<evidence type="ECO:0008006" key="4">
    <source>
        <dbReference type="Google" id="ProtNLM"/>
    </source>
</evidence>
<keyword evidence="3" id="KW-1185">Reference proteome</keyword>
<accession>A0A917KFW4</accession>
<dbReference type="SUPFAM" id="SSF51905">
    <property type="entry name" value="FAD/NAD(P)-binding domain"/>
    <property type="match status" value="1"/>
</dbReference>
<dbReference type="PANTHER" id="PTHR43422:SF3">
    <property type="entry name" value="THIAMINE THIAZOLE SYNTHASE"/>
    <property type="match status" value="1"/>
</dbReference>
<feature type="region of interest" description="Disordered" evidence="1">
    <location>
        <begin position="145"/>
        <end position="176"/>
    </location>
</feature>
<dbReference type="PANTHER" id="PTHR43422">
    <property type="entry name" value="THIAMINE THIAZOLE SYNTHASE"/>
    <property type="match status" value="1"/>
</dbReference>
<dbReference type="AlphaFoldDB" id="A0A917KFW4"/>
<proteinExistence type="predicted"/>
<dbReference type="RefSeq" id="WP_189311081.1">
    <property type="nucleotide sequence ID" value="NZ_BMQA01000006.1"/>
</dbReference>
<reference evidence="2" key="2">
    <citation type="submission" date="2020-09" db="EMBL/GenBank/DDBJ databases">
        <authorList>
            <person name="Sun Q."/>
            <person name="Ohkuma M."/>
        </authorList>
    </citation>
    <scope>NUCLEOTIDE SEQUENCE</scope>
    <source>
        <strain evidence="2">JCM 3086</strain>
    </source>
</reference>
<evidence type="ECO:0000256" key="1">
    <source>
        <dbReference type="SAM" id="MobiDB-lite"/>
    </source>
</evidence>
<dbReference type="Proteomes" id="UP000657574">
    <property type="component" value="Unassembled WGS sequence"/>
</dbReference>
<protein>
    <recommendedName>
        <fullName evidence="4">FAD-dependent oxidoreductase</fullName>
    </recommendedName>
</protein>
<reference evidence="2" key="1">
    <citation type="journal article" date="2014" name="Int. J. Syst. Evol. Microbiol.">
        <title>Complete genome sequence of Corynebacterium casei LMG S-19264T (=DSM 44701T), isolated from a smear-ripened cheese.</title>
        <authorList>
            <consortium name="US DOE Joint Genome Institute (JGI-PGF)"/>
            <person name="Walter F."/>
            <person name="Albersmeier A."/>
            <person name="Kalinowski J."/>
            <person name="Ruckert C."/>
        </authorList>
    </citation>
    <scope>NUCLEOTIDE SEQUENCE</scope>
    <source>
        <strain evidence="2">JCM 3086</strain>
    </source>
</reference>
<sequence length="482" mass="51215">MSDRTTTAVVLGGSLAGLLAARALASFADRVLVVERDALPGGPEPRRGLPQARHVHQLWSGGARALEQLVPGVTARLRAAGVTRLPVTTDMVALSPYGWYRRWEESAFVLPSSRDLLDWVVRSEVLADGRIELLERTEAVGLSGTDTGVTGVRLREHPGGPGSDGGAGRKRPGAERTLSADLVVDATGRGSRAPHWLTSLGLPAPERREVDSGIAYATRVFRAPEGARGGFPIVNVQGDPRGGRRPGRGGVLMPVEDGKWMITLYGSRGGEPTADAGDFARYARDELAHPVIAELMTNAEPLGEEVAFTRTTANQRHFYERMPVWPENFVVLGDALCALNPVYGHGMSVAAQEAWKVRDVIERQGGDLGTPGLARLLQRAVGRAARAAWDLSTGTDVFYPGATDGGPTLRERVAAAYVGRLLYTATGNGRIARRVTDVTSLERGVEVLLAPSVVLAAVVGPLKPALSGPPLTAEERKAAGLL</sequence>
<name>A0A917KFW4_9ACTN</name>